<comment type="subcellular location">
    <subcellularLocation>
        <location evidence="1">Nucleus</location>
    </subcellularLocation>
</comment>
<feature type="region of interest" description="Disordered" evidence="9">
    <location>
        <begin position="126"/>
        <end position="188"/>
    </location>
</feature>
<feature type="compositionally biased region" description="Basic and acidic residues" evidence="9">
    <location>
        <begin position="213"/>
        <end position="232"/>
    </location>
</feature>
<dbReference type="SMART" id="SM00360">
    <property type="entry name" value="RRM"/>
    <property type="match status" value="1"/>
</dbReference>
<evidence type="ECO:0000256" key="2">
    <source>
        <dbReference type="ARBA" id="ARBA00008631"/>
    </source>
</evidence>
<dbReference type="PIRSF" id="PIRSF037992">
    <property type="entry name" value="hnRNP-C_Raly"/>
    <property type="match status" value="1"/>
</dbReference>
<dbReference type="GeneID" id="120049279"/>
<sequence>MMSGNVTNKTDPRSLHSRLFIGNLNTLLVTKADVEAIFNKYGKIVGCSVHKGFAFVQYANERNARAAVAGEEGRMIVGQVLDINLACEPKPQRSKTVKRSAGDMYSSSFDLDYDFQRDYYDRMYSYHSRVPPPPPPLSRPAIPSKHPRVSLSGVGRGSRRTKTSFSSSTSRSSQSRTSTSHTMKTDDLQTIKRELAQIKHKVDDLLESLERMEKDHSKKSDMKSSGKPETLEVSHLLNCGGKEDSLKRERENQSLNDSEEEEEGDLLDEEEVQSRGREDNDEEEEEGEDDGDGANGDDA</sequence>
<comment type="function">
    <text evidence="7">Binds pre-mRNA and nucleates the assembly of 40S hnRNP particles. Interacts with poly-U tracts in the 3'-UTR or 5'-UTR of mRNA and modulates the stability and the level of translation of bound mRNA molecules. Single HNRNPC tetramers bind 230-240 nucleotides. Trimers of HNRNPC tetramers bind 700 nucleotides. May play a role in the early steps of spliceosome assembly and pre-mRNA splicing. N6-methyladenosine (m6A) has been shown to alter the local structure in mRNAs and long non-coding RNAs (lncRNAs) via a mechanism named 'm(6)A-switch', facilitating binding of HNRNPC, leading to regulation of mRNA splicing.</text>
</comment>
<keyword evidence="4" id="KW-0175">Coiled coil</keyword>
<organism evidence="11 12">
    <name type="scientific">Salvelinus namaycush</name>
    <name type="common">Lake trout</name>
    <name type="synonym">Salmo namaycush</name>
    <dbReference type="NCBI Taxonomy" id="8040"/>
    <lineage>
        <taxon>Eukaryota</taxon>
        <taxon>Metazoa</taxon>
        <taxon>Chordata</taxon>
        <taxon>Craniata</taxon>
        <taxon>Vertebrata</taxon>
        <taxon>Euteleostomi</taxon>
        <taxon>Actinopterygii</taxon>
        <taxon>Neopterygii</taxon>
        <taxon>Teleostei</taxon>
        <taxon>Protacanthopterygii</taxon>
        <taxon>Salmoniformes</taxon>
        <taxon>Salmonidae</taxon>
        <taxon>Salmoninae</taxon>
        <taxon>Salvelinus</taxon>
    </lineage>
</organism>
<dbReference type="KEGG" id="snh:120049279"/>
<dbReference type="SUPFAM" id="SSF54928">
    <property type="entry name" value="RNA-binding domain, RBD"/>
    <property type="match status" value="1"/>
</dbReference>
<evidence type="ECO:0000256" key="6">
    <source>
        <dbReference type="ARBA" id="ARBA00023274"/>
    </source>
</evidence>
<keyword evidence="11" id="KW-1185">Reference proteome</keyword>
<dbReference type="InterPro" id="IPR000504">
    <property type="entry name" value="RRM_dom"/>
</dbReference>
<feature type="domain" description="RRM" evidence="10">
    <location>
        <begin position="17"/>
        <end position="88"/>
    </location>
</feature>
<dbReference type="PROSITE" id="PS50102">
    <property type="entry name" value="RRM"/>
    <property type="match status" value="1"/>
</dbReference>
<evidence type="ECO:0000256" key="8">
    <source>
        <dbReference type="PROSITE-ProRule" id="PRU00176"/>
    </source>
</evidence>
<dbReference type="PANTHER" id="PTHR13968">
    <property type="entry name" value="HETEROGENEOUS NUCLEAR RIBONUCLEOPROTEIN"/>
    <property type="match status" value="1"/>
</dbReference>
<evidence type="ECO:0000259" key="10">
    <source>
        <dbReference type="PROSITE" id="PS50102"/>
    </source>
</evidence>
<feature type="compositionally biased region" description="Basic and acidic residues" evidence="9">
    <location>
        <begin position="241"/>
        <end position="252"/>
    </location>
</feature>
<dbReference type="FunFam" id="3.30.70.330:FF:000019">
    <property type="entry name" value="heterogeneous nuclear ribonucleoproteins C1/C2 isoform X1"/>
    <property type="match status" value="1"/>
</dbReference>
<dbReference type="InterPro" id="IPR017347">
    <property type="entry name" value="hnRNP_C"/>
</dbReference>
<reference evidence="12" key="1">
    <citation type="submission" date="2025-08" db="UniProtKB">
        <authorList>
            <consortium name="RefSeq"/>
        </authorList>
    </citation>
    <scope>IDENTIFICATION</scope>
    <source>
        <tissue evidence="12">White muscle</tissue>
    </source>
</reference>
<evidence type="ECO:0000256" key="9">
    <source>
        <dbReference type="SAM" id="MobiDB-lite"/>
    </source>
</evidence>
<dbReference type="InterPro" id="IPR012677">
    <property type="entry name" value="Nucleotide-bd_a/b_plait_sf"/>
</dbReference>
<dbReference type="PANTHER" id="PTHR13968:SF3">
    <property type="entry name" value="HETEROGENEOUS NUCLEAR RIBONUCLEOPROTEINS C1_C2"/>
    <property type="match status" value="1"/>
</dbReference>
<dbReference type="GO" id="GO:0005634">
    <property type="term" value="C:nucleus"/>
    <property type="evidence" value="ECO:0007669"/>
    <property type="project" value="UniProtKB-SubCell"/>
</dbReference>
<evidence type="ECO:0000256" key="4">
    <source>
        <dbReference type="ARBA" id="ARBA00023054"/>
    </source>
</evidence>
<evidence type="ECO:0000313" key="12">
    <source>
        <dbReference type="RefSeq" id="XP_038851454.1"/>
    </source>
</evidence>
<keyword evidence="6" id="KW-0687">Ribonucleoprotein</keyword>
<feature type="compositionally biased region" description="Acidic residues" evidence="9">
    <location>
        <begin position="279"/>
        <end position="299"/>
    </location>
</feature>
<evidence type="ECO:0000313" key="11">
    <source>
        <dbReference type="Proteomes" id="UP000808372"/>
    </source>
</evidence>
<gene>
    <name evidence="12" type="primary">LOC120049279</name>
</gene>
<dbReference type="RefSeq" id="XP_038851454.1">
    <property type="nucleotide sequence ID" value="XM_038995526.1"/>
</dbReference>
<evidence type="ECO:0000256" key="3">
    <source>
        <dbReference type="ARBA" id="ARBA00022884"/>
    </source>
</evidence>
<dbReference type="Proteomes" id="UP000808372">
    <property type="component" value="Chromosome 6"/>
</dbReference>
<name>A0A8U0UF78_SALNM</name>
<evidence type="ECO:0000256" key="7">
    <source>
        <dbReference type="ARBA" id="ARBA00045185"/>
    </source>
</evidence>
<evidence type="ECO:0000256" key="5">
    <source>
        <dbReference type="ARBA" id="ARBA00023242"/>
    </source>
</evidence>
<keyword evidence="5" id="KW-0539">Nucleus</keyword>
<dbReference type="GO" id="GO:1990904">
    <property type="term" value="C:ribonucleoprotein complex"/>
    <property type="evidence" value="ECO:0007669"/>
    <property type="project" value="UniProtKB-KW"/>
</dbReference>
<dbReference type="InterPro" id="IPR051186">
    <property type="entry name" value="RRM_HNRPC/RALY_subfam"/>
</dbReference>
<dbReference type="CDD" id="cd12603">
    <property type="entry name" value="RRM_hnRNPC"/>
    <property type="match status" value="1"/>
</dbReference>
<keyword evidence="3 8" id="KW-0694">RNA-binding</keyword>
<protein>
    <submittedName>
        <fullName evidence="12">Heterogeneous nuclear ribonucleoprotein C-like</fullName>
    </submittedName>
</protein>
<accession>A0A8U0UF78</accession>
<feature type="region of interest" description="Disordered" evidence="9">
    <location>
        <begin position="213"/>
        <end position="299"/>
    </location>
</feature>
<comment type="similarity">
    <text evidence="2">Belongs to the RRM HNRPC family. RALY subfamily.</text>
</comment>
<proteinExistence type="inferred from homology"/>
<dbReference type="InterPro" id="IPR035979">
    <property type="entry name" value="RBD_domain_sf"/>
</dbReference>
<dbReference type="GO" id="GO:0003723">
    <property type="term" value="F:RNA binding"/>
    <property type="evidence" value="ECO:0007669"/>
    <property type="project" value="UniProtKB-UniRule"/>
</dbReference>
<feature type="compositionally biased region" description="Low complexity" evidence="9">
    <location>
        <begin position="163"/>
        <end position="180"/>
    </location>
</feature>
<dbReference type="AlphaFoldDB" id="A0A8U0UF78"/>
<evidence type="ECO:0000256" key="1">
    <source>
        <dbReference type="ARBA" id="ARBA00004123"/>
    </source>
</evidence>
<feature type="compositionally biased region" description="Acidic residues" evidence="9">
    <location>
        <begin position="257"/>
        <end position="271"/>
    </location>
</feature>
<dbReference type="Pfam" id="PF00076">
    <property type="entry name" value="RRM_1"/>
    <property type="match status" value="1"/>
</dbReference>
<dbReference type="Gene3D" id="3.30.70.330">
    <property type="match status" value="1"/>
</dbReference>